<feature type="non-terminal residue" evidence="5">
    <location>
        <position position="274"/>
    </location>
</feature>
<evidence type="ECO:0000313" key="5">
    <source>
        <dbReference type="EMBL" id="RKP09558.1"/>
    </source>
</evidence>
<evidence type="ECO:0000259" key="3">
    <source>
        <dbReference type="PROSITE" id="PS00497"/>
    </source>
</evidence>
<keyword evidence="6" id="KW-1185">Reference proteome</keyword>
<proteinExistence type="predicted"/>
<evidence type="ECO:0000256" key="2">
    <source>
        <dbReference type="ARBA" id="ARBA00023008"/>
    </source>
</evidence>
<dbReference type="EMBL" id="KZ992505">
    <property type="protein sequence ID" value="RKP09558.1"/>
    <property type="molecule type" value="Genomic_DNA"/>
</dbReference>
<evidence type="ECO:0000256" key="1">
    <source>
        <dbReference type="ARBA" id="ARBA00022723"/>
    </source>
</evidence>
<dbReference type="OrthoDB" id="6132182at2759"/>
<dbReference type="InterPro" id="IPR050316">
    <property type="entry name" value="Tyrosinase/Hemocyanin"/>
</dbReference>
<dbReference type="PRINTS" id="PR00092">
    <property type="entry name" value="TYROSINASE"/>
</dbReference>
<dbReference type="PANTHER" id="PTHR11474:SF126">
    <property type="entry name" value="TYROSINASE-LIKE PROTEIN TYR-1-RELATED"/>
    <property type="match status" value="1"/>
</dbReference>
<dbReference type="PROSITE" id="PS00498">
    <property type="entry name" value="TYROSINASE_2"/>
    <property type="match status" value="1"/>
</dbReference>
<dbReference type="Proteomes" id="UP000271241">
    <property type="component" value="Unassembled WGS sequence"/>
</dbReference>
<dbReference type="Gene3D" id="1.10.1280.10">
    <property type="entry name" value="Di-copper center containing domain from catechol oxidase"/>
    <property type="match status" value="1"/>
</dbReference>
<feature type="domain" description="Tyrosinase copper-binding" evidence="4">
    <location>
        <begin position="209"/>
        <end position="220"/>
    </location>
</feature>
<keyword evidence="2" id="KW-0186">Copper</keyword>
<organism evidence="5 6">
    <name type="scientific">Thamnocephalis sphaerospora</name>
    <dbReference type="NCBI Taxonomy" id="78915"/>
    <lineage>
        <taxon>Eukaryota</taxon>
        <taxon>Fungi</taxon>
        <taxon>Fungi incertae sedis</taxon>
        <taxon>Zoopagomycota</taxon>
        <taxon>Zoopagomycotina</taxon>
        <taxon>Zoopagomycetes</taxon>
        <taxon>Zoopagales</taxon>
        <taxon>Sigmoideomycetaceae</taxon>
        <taxon>Thamnocephalis</taxon>
    </lineage>
</organism>
<feature type="domain" description="Tyrosinase copper-binding" evidence="3">
    <location>
        <begin position="68"/>
        <end position="85"/>
    </location>
</feature>
<dbReference type="GO" id="GO:0016491">
    <property type="term" value="F:oxidoreductase activity"/>
    <property type="evidence" value="ECO:0007669"/>
    <property type="project" value="InterPro"/>
</dbReference>
<gene>
    <name evidence="5" type="ORF">THASP1DRAFT_14104</name>
</gene>
<evidence type="ECO:0000313" key="6">
    <source>
        <dbReference type="Proteomes" id="UP000271241"/>
    </source>
</evidence>
<dbReference type="AlphaFoldDB" id="A0A4P9XTP8"/>
<evidence type="ECO:0000259" key="4">
    <source>
        <dbReference type="PROSITE" id="PS00498"/>
    </source>
</evidence>
<dbReference type="Pfam" id="PF00264">
    <property type="entry name" value="Tyrosinase"/>
    <property type="match status" value="1"/>
</dbReference>
<dbReference type="InterPro" id="IPR008922">
    <property type="entry name" value="Di-copper_centre_dom_sf"/>
</dbReference>
<accession>A0A4P9XTP8</accession>
<dbReference type="GO" id="GO:0046872">
    <property type="term" value="F:metal ion binding"/>
    <property type="evidence" value="ECO:0007669"/>
    <property type="project" value="UniProtKB-KW"/>
</dbReference>
<dbReference type="PROSITE" id="PS00497">
    <property type="entry name" value="TYROSINASE_1"/>
    <property type="match status" value="1"/>
</dbReference>
<dbReference type="SUPFAM" id="SSF48056">
    <property type="entry name" value="Di-copper centre-containing domain"/>
    <property type="match status" value="1"/>
</dbReference>
<dbReference type="InterPro" id="IPR002227">
    <property type="entry name" value="Tyrosinase_Cu-bd"/>
</dbReference>
<reference evidence="6" key="1">
    <citation type="journal article" date="2018" name="Nat. Microbiol.">
        <title>Leveraging single-cell genomics to expand the fungal tree of life.</title>
        <authorList>
            <person name="Ahrendt S.R."/>
            <person name="Quandt C.A."/>
            <person name="Ciobanu D."/>
            <person name="Clum A."/>
            <person name="Salamov A."/>
            <person name="Andreopoulos B."/>
            <person name="Cheng J.F."/>
            <person name="Woyke T."/>
            <person name="Pelin A."/>
            <person name="Henrissat B."/>
            <person name="Reynolds N.K."/>
            <person name="Benny G.L."/>
            <person name="Smith M.E."/>
            <person name="James T.Y."/>
            <person name="Grigoriev I.V."/>
        </authorList>
    </citation>
    <scope>NUCLEOTIDE SEQUENCE [LARGE SCALE GENOMIC DNA]</scope>
    <source>
        <strain evidence="6">RSA 1356</strain>
    </source>
</reference>
<protein>
    <recommendedName>
        <fullName evidence="3 4">Tyrosinase copper-binding domain-containing protein</fullName>
    </recommendedName>
</protein>
<name>A0A4P9XTP8_9FUNG</name>
<keyword evidence="1" id="KW-0479">Metal-binding</keyword>
<sequence>MATRTVDGQDIRPETCSNGVLERQEIRTLTEDRRKAFINAFKELHTGASPTELDRLSDYHNQAAGYAHSNAMFLPWHRYYLVFLERKLQKQDPMITVPYWDWTLDSQAPETSVVFKEDFFGGNGKGKDNCVEDGPLAGWQMAYPKPGCLKRKFDQGDKIGAFYSPEGIRRLLAENTEFSSFHLALEGIPHGRIHVGIDGHMNTMHAPNDPLFFLHHAMVDKIWSDWQEKYPDKARSYAGKKENGQAAPSDIIPPWNDLKVEDMFDTTALCYKYA</sequence>
<dbReference type="STRING" id="78915.A0A4P9XTP8"/>
<dbReference type="PANTHER" id="PTHR11474">
    <property type="entry name" value="TYROSINASE FAMILY MEMBER"/>
    <property type="match status" value="1"/>
</dbReference>